<keyword evidence="10" id="KW-0902">Two-component regulatory system</keyword>
<dbReference type="SMART" id="SM00091">
    <property type="entry name" value="PAS"/>
    <property type="match status" value="3"/>
</dbReference>
<organism evidence="17 18">
    <name type="scientific">Symplocastrum torsivum CPER-KK1</name>
    <dbReference type="NCBI Taxonomy" id="450513"/>
    <lineage>
        <taxon>Bacteria</taxon>
        <taxon>Bacillati</taxon>
        <taxon>Cyanobacteriota</taxon>
        <taxon>Cyanophyceae</taxon>
        <taxon>Oscillatoriophycideae</taxon>
        <taxon>Oscillatoriales</taxon>
        <taxon>Microcoleaceae</taxon>
        <taxon>Symplocastrum</taxon>
    </lineage>
</organism>
<dbReference type="InterPro" id="IPR004358">
    <property type="entry name" value="Sig_transdc_His_kin-like_C"/>
</dbReference>
<keyword evidence="12" id="KW-0175">Coiled coil</keyword>
<dbReference type="SUPFAM" id="SSF55781">
    <property type="entry name" value="GAF domain-like"/>
    <property type="match status" value="1"/>
</dbReference>
<evidence type="ECO:0000256" key="11">
    <source>
        <dbReference type="ARBA" id="ARBA00023136"/>
    </source>
</evidence>
<name>A0A951PNC2_9CYAN</name>
<dbReference type="InterPro" id="IPR036097">
    <property type="entry name" value="HisK_dim/P_sf"/>
</dbReference>
<feature type="domain" description="PAC" evidence="16">
    <location>
        <begin position="684"/>
        <end position="744"/>
    </location>
</feature>
<dbReference type="PROSITE" id="PS50113">
    <property type="entry name" value="PAC"/>
    <property type="match status" value="3"/>
</dbReference>
<feature type="transmembrane region" description="Helical" evidence="13">
    <location>
        <begin position="24"/>
        <end position="48"/>
    </location>
</feature>
<evidence type="ECO:0000256" key="4">
    <source>
        <dbReference type="ARBA" id="ARBA00022475"/>
    </source>
</evidence>
<evidence type="ECO:0000259" key="14">
    <source>
        <dbReference type="PROSITE" id="PS50109"/>
    </source>
</evidence>
<feature type="domain" description="Histidine kinase" evidence="14">
    <location>
        <begin position="926"/>
        <end position="1139"/>
    </location>
</feature>
<dbReference type="CDD" id="cd00082">
    <property type="entry name" value="HisKA"/>
    <property type="match status" value="1"/>
</dbReference>
<dbReference type="InterPro" id="IPR000014">
    <property type="entry name" value="PAS"/>
</dbReference>
<dbReference type="CDD" id="cd12914">
    <property type="entry name" value="PDC1_DGC_like"/>
    <property type="match status" value="1"/>
</dbReference>
<dbReference type="InterPro" id="IPR005467">
    <property type="entry name" value="His_kinase_dom"/>
</dbReference>
<dbReference type="CDD" id="cd00130">
    <property type="entry name" value="PAS"/>
    <property type="match status" value="2"/>
</dbReference>
<dbReference type="GO" id="GO:0005886">
    <property type="term" value="C:plasma membrane"/>
    <property type="evidence" value="ECO:0007669"/>
    <property type="project" value="UniProtKB-SubCell"/>
</dbReference>
<dbReference type="Pfam" id="PF02518">
    <property type="entry name" value="HATPase_c"/>
    <property type="match status" value="1"/>
</dbReference>
<dbReference type="AlphaFoldDB" id="A0A951PNC2"/>
<evidence type="ECO:0000256" key="7">
    <source>
        <dbReference type="ARBA" id="ARBA00022692"/>
    </source>
</evidence>
<dbReference type="EC" id="2.7.13.3" evidence="3"/>
<dbReference type="InterPro" id="IPR029016">
    <property type="entry name" value="GAF-like_dom_sf"/>
</dbReference>
<dbReference type="PROSITE" id="PS50109">
    <property type="entry name" value="HIS_KIN"/>
    <property type="match status" value="1"/>
</dbReference>
<dbReference type="InterPro" id="IPR013656">
    <property type="entry name" value="PAS_4"/>
</dbReference>
<dbReference type="Gene3D" id="3.30.565.10">
    <property type="entry name" value="Histidine kinase-like ATPase, C-terminal domain"/>
    <property type="match status" value="1"/>
</dbReference>
<dbReference type="InterPro" id="IPR000700">
    <property type="entry name" value="PAS-assoc_C"/>
</dbReference>
<evidence type="ECO:0000259" key="15">
    <source>
        <dbReference type="PROSITE" id="PS50112"/>
    </source>
</evidence>
<evidence type="ECO:0000313" key="18">
    <source>
        <dbReference type="Proteomes" id="UP000753908"/>
    </source>
</evidence>
<keyword evidence="9 13" id="KW-1133">Transmembrane helix</keyword>
<dbReference type="Pfam" id="PF01590">
    <property type="entry name" value="GAF"/>
    <property type="match status" value="1"/>
</dbReference>
<comment type="caution">
    <text evidence="17">The sequence shown here is derived from an EMBL/GenBank/DDBJ whole genome shotgun (WGS) entry which is preliminary data.</text>
</comment>
<dbReference type="EMBL" id="JAHHIF010000036">
    <property type="protein sequence ID" value="MBW4547135.1"/>
    <property type="molecule type" value="Genomic_DNA"/>
</dbReference>
<evidence type="ECO:0000256" key="12">
    <source>
        <dbReference type="SAM" id="Coils"/>
    </source>
</evidence>
<keyword evidence="11 13" id="KW-0472">Membrane</keyword>
<feature type="domain" description="PAC" evidence="16">
    <location>
        <begin position="566"/>
        <end position="618"/>
    </location>
</feature>
<comment type="catalytic activity">
    <reaction evidence="1">
        <text>ATP + protein L-histidine = ADP + protein N-phospho-L-histidine.</text>
        <dbReference type="EC" id="2.7.13.3"/>
    </reaction>
</comment>
<dbReference type="SUPFAM" id="SSF55785">
    <property type="entry name" value="PYP-like sensor domain (PAS domain)"/>
    <property type="match status" value="3"/>
</dbReference>
<accession>A0A951PNC2</accession>
<dbReference type="Gene3D" id="3.30.450.20">
    <property type="entry name" value="PAS domain"/>
    <property type="match status" value="4"/>
</dbReference>
<feature type="domain" description="PAS" evidence="15">
    <location>
        <begin position="784"/>
        <end position="854"/>
    </location>
</feature>
<sequence length="1144" mass="129406">MSKWQSLTQLWKSRSHQGWQPRNLLVLLIIGSTTLAVSTTAILSYQVVRELLLGNLKQNALLRVQVGIDEIDNWLVTRKAEIAMLANTPTFRTMDWSVAEPYLTSEASRLKDFYFFAMINPDGSQNTTGKGRAKNVKDREYFKRAMSGQVYVSDPVISRTHNGATVPMGAPVWSIPPAQRRPIGIIGAAIKIDRIVEVVNRLKYGSGSYAFALTSEGMPIVHPNARVMGTWEKPAPSFLQASDPNLRHIATRMIGKQRGIELVQLAGDWVYVGYLPLHEADWSIALVIPKHNIESQLSALNLLATVVGGLLAIATLAGLRLVLVSERSRARASQEALLNRLIERIRASLELDHILQATVEEVGTLLQLERAVFGWYEPTELSLEIQRVYCQENLLPQVGRFSVPPDFEVRTQRGETIQLQEVKPSPQPIHLELKAQSYLALPVRAENELIAYLILVRDTNWFSLDGEKELLQAVADQLAIAITQSHLYLQTKEQAQRLDLALDQSALVAITDPNGIITHVNDNFCQLSQYSSEELIGQDYRLLTADNHFQEFAQKPWLTLARKKIWKGEVKNRAKDGTDYWLDTTIFPFLNAKGKPIQYLAASFNITSRKETEAALRQSEARFRLAVDNFSHPFIIYNAKRQFQFVNLEGLKRTEKPLEELIGLTDEEIWSGEITSKYLPILERAVETRTIQTGECDITLPRVGSFTIVVNYVPLLDEQGEISQILGITQDITDRKRAEFALQQLNQELEQRVQQRTTELEQTNARLQAEIRVREQAEADLWESQQQLQAILDNSPTFIFVIDKQNRHLLSNRSYENLLSTTHEQLIGKSIYEVWGAEFAEAYATINKQVLDQCLSIETEEVAPLDDGIHTYLVNKFPLLDANGVPYAVCGISTDITERKRTEQKLEQLTTDLKRSNQELEQFAYVASHDLQEPLRAITGFTQLLRQDYQNQLDESAQEYMSYIVDGATRMQQLIQDLLTYCRLGTDHQGVAAIDCNAVVRQAIANLEVAIADSNATVTHESLPTIKADKTQLIQLFQNLISNAVKFHRDEPPEVHIQAQLRNQEWLFFVRDNGIGIESKYLTRIFEVFKRLHSRTEFSGTGIGLAICKKIVESHSGSIWAESQPGLGTTFYFKIPLAPPQGEL</sequence>
<keyword evidence="6" id="KW-0808">Transferase</keyword>
<dbReference type="Gene3D" id="1.10.287.130">
    <property type="match status" value="1"/>
</dbReference>
<dbReference type="Proteomes" id="UP000753908">
    <property type="component" value="Unassembled WGS sequence"/>
</dbReference>
<keyword evidence="5" id="KW-0597">Phosphoprotein</keyword>
<evidence type="ECO:0000256" key="2">
    <source>
        <dbReference type="ARBA" id="ARBA00004651"/>
    </source>
</evidence>
<dbReference type="Pfam" id="PF08448">
    <property type="entry name" value="PAS_4"/>
    <property type="match status" value="2"/>
</dbReference>
<dbReference type="Pfam" id="PF13426">
    <property type="entry name" value="PAS_9"/>
    <property type="match status" value="1"/>
</dbReference>
<dbReference type="Pfam" id="PF02743">
    <property type="entry name" value="dCache_1"/>
    <property type="match status" value="1"/>
</dbReference>
<feature type="domain" description="PAS" evidence="15">
    <location>
        <begin position="494"/>
        <end position="548"/>
    </location>
</feature>
<evidence type="ECO:0000256" key="3">
    <source>
        <dbReference type="ARBA" id="ARBA00012438"/>
    </source>
</evidence>
<dbReference type="PANTHER" id="PTHR43304:SF1">
    <property type="entry name" value="PAC DOMAIN-CONTAINING PROTEIN"/>
    <property type="match status" value="1"/>
</dbReference>
<gene>
    <name evidence="17" type="ORF">KME25_22255</name>
</gene>
<dbReference type="GO" id="GO:0000155">
    <property type="term" value="F:phosphorelay sensor kinase activity"/>
    <property type="evidence" value="ECO:0007669"/>
    <property type="project" value="InterPro"/>
</dbReference>
<dbReference type="PANTHER" id="PTHR43304">
    <property type="entry name" value="PHYTOCHROME-LIKE PROTEIN CPH1"/>
    <property type="match status" value="1"/>
</dbReference>
<dbReference type="NCBIfam" id="TIGR00229">
    <property type="entry name" value="sensory_box"/>
    <property type="match status" value="3"/>
</dbReference>
<dbReference type="InterPro" id="IPR003594">
    <property type="entry name" value="HATPase_dom"/>
</dbReference>
<evidence type="ECO:0000256" key="10">
    <source>
        <dbReference type="ARBA" id="ARBA00023012"/>
    </source>
</evidence>
<dbReference type="SMART" id="SM00086">
    <property type="entry name" value="PAC"/>
    <property type="match status" value="2"/>
</dbReference>
<dbReference type="SUPFAM" id="SSF47384">
    <property type="entry name" value="Homodimeric domain of signal transducing histidine kinase"/>
    <property type="match status" value="1"/>
</dbReference>
<dbReference type="Gene3D" id="3.30.450.40">
    <property type="match status" value="1"/>
</dbReference>
<comment type="subcellular location">
    <subcellularLocation>
        <location evidence="2">Cell membrane</location>
        <topology evidence="2">Multi-pass membrane protein</topology>
    </subcellularLocation>
</comment>
<evidence type="ECO:0000256" key="6">
    <source>
        <dbReference type="ARBA" id="ARBA00022679"/>
    </source>
</evidence>
<keyword evidence="7 13" id="KW-0812">Transmembrane</keyword>
<dbReference type="SUPFAM" id="SSF55874">
    <property type="entry name" value="ATPase domain of HSP90 chaperone/DNA topoisomerase II/histidine kinase"/>
    <property type="match status" value="1"/>
</dbReference>
<dbReference type="InterPro" id="IPR035965">
    <property type="entry name" value="PAS-like_dom_sf"/>
</dbReference>
<dbReference type="InterPro" id="IPR003661">
    <property type="entry name" value="HisK_dim/P_dom"/>
</dbReference>
<dbReference type="InterPro" id="IPR036890">
    <property type="entry name" value="HATPase_C_sf"/>
</dbReference>
<dbReference type="PRINTS" id="PR00344">
    <property type="entry name" value="BCTRLSENSOR"/>
</dbReference>
<proteinExistence type="predicted"/>
<feature type="domain" description="PAC" evidence="16">
    <location>
        <begin position="855"/>
        <end position="908"/>
    </location>
</feature>
<feature type="coiled-coil region" evidence="12">
    <location>
        <begin position="735"/>
        <end position="794"/>
    </location>
</feature>
<keyword evidence="4" id="KW-1003">Cell membrane</keyword>
<protein>
    <recommendedName>
        <fullName evidence="3">histidine kinase</fullName>
        <ecNumber evidence="3">2.7.13.3</ecNumber>
    </recommendedName>
</protein>
<dbReference type="InterPro" id="IPR003018">
    <property type="entry name" value="GAF"/>
</dbReference>
<reference evidence="17" key="1">
    <citation type="submission" date="2021-05" db="EMBL/GenBank/DDBJ databases">
        <authorList>
            <person name="Pietrasiak N."/>
            <person name="Ward R."/>
            <person name="Stajich J.E."/>
            <person name="Kurbessoian T."/>
        </authorList>
    </citation>
    <scope>NUCLEOTIDE SEQUENCE</scope>
    <source>
        <strain evidence="17">CPER-KK1</strain>
    </source>
</reference>
<dbReference type="InterPro" id="IPR001610">
    <property type="entry name" value="PAC"/>
</dbReference>
<evidence type="ECO:0000256" key="13">
    <source>
        <dbReference type="SAM" id="Phobius"/>
    </source>
</evidence>
<keyword evidence="8" id="KW-0418">Kinase</keyword>
<reference evidence="17" key="2">
    <citation type="journal article" date="2022" name="Microbiol. Resour. Announc.">
        <title>Metagenome Sequencing to Explore Phylogenomics of Terrestrial Cyanobacteria.</title>
        <authorList>
            <person name="Ward R.D."/>
            <person name="Stajich J.E."/>
            <person name="Johansen J.R."/>
            <person name="Huntemann M."/>
            <person name="Clum A."/>
            <person name="Foster B."/>
            <person name="Foster B."/>
            <person name="Roux S."/>
            <person name="Palaniappan K."/>
            <person name="Varghese N."/>
            <person name="Mukherjee S."/>
            <person name="Reddy T.B.K."/>
            <person name="Daum C."/>
            <person name="Copeland A."/>
            <person name="Chen I.A."/>
            <person name="Ivanova N.N."/>
            <person name="Kyrpides N.C."/>
            <person name="Shapiro N."/>
            <person name="Eloe-Fadrosh E.A."/>
            <person name="Pietrasiak N."/>
        </authorList>
    </citation>
    <scope>NUCLEOTIDE SEQUENCE</scope>
    <source>
        <strain evidence="17">CPER-KK1</strain>
    </source>
</reference>
<dbReference type="Pfam" id="PF00512">
    <property type="entry name" value="HisKA"/>
    <property type="match status" value="1"/>
</dbReference>
<evidence type="ECO:0000313" key="17">
    <source>
        <dbReference type="EMBL" id="MBW4547135.1"/>
    </source>
</evidence>
<evidence type="ECO:0000259" key="16">
    <source>
        <dbReference type="PROSITE" id="PS50113"/>
    </source>
</evidence>
<dbReference type="PROSITE" id="PS50112">
    <property type="entry name" value="PAS"/>
    <property type="match status" value="2"/>
</dbReference>
<evidence type="ECO:0000256" key="1">
    <source>
        <dbReference type="ARBA" id="ARBA00000085"/>
    </source>
</evidence>
<dbReference type="InterPro" id="IPR052162">
    <property type="entry name" value="Sensor_kinase/Photoreceptor"/>
</dbReference>
<dbReference type="SMART" id="SM00387">
    <property type="entry name" value="HATPase_c"/>
    <property type="match status" value="1"/>
</dbReference>
<dbReference type="SMART" id="SM00388">
    <property type="entry name" value="HisKA"/>
    <property type="match status" value="1"/>
</dbReference>
<dbReference type="InterPro" id="IPR033479">
    <property type="entry name" value="dCache_1"/>
</dbReference>
<dbReference type="FunFam" id="3.30.565.10:FF:000006">
    <property type="entry name" value="Sensor histidine kinase WalK"/>
    <property type="match status" value="1"/>
</dbReference>
<dbReference type="CDD" id="cd12912">
    <property type="entry name" value="PDC2_MCP_like"/>
    <property type="match status" value="1"/>
</dbReference>
<evidence type="ECO:0000256" key="9">
    <source>
        <dbReference type="ARBA" id="ARBA00022989"/>
    </source>
</evidence>
<evidence type="ECO:0000256" key="8">
    <source>
        <dbReference type="ARBA" id="ARBA00022777"/>
    </source>
</evidence>
<evidence type="ECO:0000256" key="5">
    <source>
        <dbReference type="ARBA" id="ARBA00022553"/>
    </source>
</evidence>
<dbReference type="SMART" id="SM00065">
    <property type="entry name" value="GAF"/>
    <property type="match status" value="1"/>
</dbReference>